<dbReference type="Proteomes" id="UP000652761">
    <property type="component" value="Unassembled WGS sequence"/>
</dbReference>
<feature type="compositionally biased region" description="Polar residues" evidence="1">
    <location>
        <begin position="16"/>
        <end position="25"/>
    </location>
</feature>
<sequence length="71" mass="7647">MKIVDLISLIKFTQFSTEQRPSPSARTAEHGRGSRLRPSHSSGLRRPSSQICPAAGRQEAGKSPGELSTEA</sequence>
<protein>
    <submittedName>
        <fullName evidence="2">Uncharacterized protein</fullName>
    </submittedName>
</protein>
<gene>
    <name evidence="2" type="ORF">Taro_047165</name>
</gene>
<dbReference type="EMBL" id="NMUH01006011">
    <property type="protein sequence ID" value="MQM14235.1"/>
    <property type="molecule type" value="Genomic_DNA"/>
</dbReference>
<keyword evidence="3" id="KW-1185">Reference proteome</keyword>
<accession>A0A843X6E3</accession>
<name>A0A843X6E3_COLES</name>
<proteinExistence type="predicted"/>
<feature type="region of interest" description="Disordered" evidence="1">
    <location>
        <begin position="16"/>
        <end position="71"/>
    </location>
</feature>
<evidence type="ECO:0000313" key="2">
    <source>
        <dbReference type="EMBL" id="MQM14235.1"/>
    </source>
</evidence>
<comment type="caution">
    <text evidence="2">The sequence shown here is derived from an EMBL/GenBank/DDBJ whole genome shotgun (WGS) entry which is preliminary data.</text>
</comment>
<evidence type="ECO:0000256" key="1">
    <source>
        <dbReference type="SAM" id="MobiDB-lite"/>
    </source>
</evidence>
<evidence type="ECO:0000313" key="3">
    <source>
        <dbReference type="Proteomes" id="UP000652761"/>
    </source>
</evidence>
<feature type="compositionally biased region" description="Polar residues" evidence="1">
    <location>
        <begin position="39"/>
        <end position="51"/>
    </location>
</feature>
<reference evidence="2" key="1">
    <citation type="submission" date="2017-07" db="EMBL/GenBank/DDBJ databases">
        <title>Taro Niue Genome Assembly and Annotation.</title>
        <authorList>
            <person name="Atibalentja N."/>
            <person name="Keating K."/>
            <person name="Fields C.J."/>
        </authorList>
    </citation>
    <scope>NUCLEOTIDE SEQUENCE</scope>
    <source>
        <strain evidence="2">Niue_2</strain>
        <tissue evidence="2">Leaf</tissue>
    </source>
</reference>
<dbReference type="AlphaFoldDB" id="A0A843X6E3"/>
<organism evidence="2 3">
    <name type="scientific">Colocasia esculenta</name>
    <name type="common">Wild taro</name>
    <name type="synonym">Arum esculentum</name>
    <dbReference type="NCBI Taxonomy" id="4460"/>
    <lineage>
        <taxon>Eukaryota</taxon>
        <taxon>Viridiplantae</taxon>
        <taxon>Streptophyta</taxon>
        <taxon>Embryophyta</taxon>
        <taxon>Tracheophyta</taxon>
        <taxon>Spermatophyta</taxon>
        <taxon>Magnoliopsida</taxon>
        <taxon>Liliopsida</taxon>
        <taxon>Araceae</taxon>
        <taxon>Aroideae</taxon>
        <taxon>Colocasieae</taxon>
        <taxon>Colocasia</taxon>
    </lineage>
</organism>